<protein>
    <submittedName>
        <fullName evidence="2">Nucleotidyltransferase/DNA polymerase involved in DNA repair</fullName>
    </submittedName>
</protein>
<evidence type="ECO:0000256" key="1">
    <source>
        <dbReference type="SAM" id="MobiDB-lite"/>
    </source>
</evidence>
<evidence type="ECO:0000313" key="2">
    <source>
        <dbReference type="EMBL" id="MBB3138482.1"/>
    </source>
</evidence>
<organism evidence="2 3">
    <name type="scientific">Rhizobium pisi</name>
    <dbReference type="NCBI Taxonomy" id="574561"/>
    <lineage>
        <taxon>Bacteria</taxon>
        <taxon>Pseudomonadati</taxon>
        <taxon>Pseudomonadota</taxon>
        <taxon>Alphaproteobacteria</taxon>
        <taxon>Hyphomicrobiales</taxon>
        <taxon>Rhizobiaceae</taxon>
        <taxon>Rhizobium/Agrobacterium group</taxon>
        <taxon>Rhizobium</taxon>
    </lineage>
</organism>
<comment type="caution">
    <text evidence="2">The sequence shown here is derived from an EMBL/GenBank/DDBJ whole genome shotgun (WGS) entry which is preliminary data.</text>
</comment>
<evidence type="ECO:0000313" key="3">
    <source>
        <dbReference type="Proteomes" id="UP000518315"/>
    </source>
</evidence>
<dbReference type="EMBL" id="JACHXH010000032">
    <property type="protein sequence ID" value="MBB3138482.1"/>
    <property type="molecule type" value="Genomic_DNA"/>
</dbReference>
<keyword evidence="3" id="KW-1185">Reference proteome</keyword>
<dbReference type="AlphaFoldDB" id="A0A7W5G309"/>
<dbReference type="Gene3D" id="3.30.70.270">
    <property type="match status" value="1"/>
</dbReference>
<dbReference type="RefSeq" id="WP_281040004.1">
    <property type="nucleotide sequence ID" value="NZ_JACHXH010000032.1"/>
</dbReference>
<name>A0A7W5G309_9HYPH</name>
<reference evidence="2 3" key="1">
    <citation type="submission" date="2020-08" db="EMBL/GenBank/DDBJ databases">
        <title>Genomic Encyclopedia of Type Strains, Phase III (KMG-III): the genomes of soil and plant-associated and newly described type strains.</title>
        <authorList>
            <person name="Whitman W."/>
        </authorList>
    </citation>
    <scope>NUCLEOTIDE SEQUENCE [LARGE SCALE GENOMIC DNA]</scope>
    <source>
        <strain evidence="2 3">CECT 4113</strain>
    </source>
</reference>
<gene>
    <name evidence="2" type="ORF">FHS26_006260</name>
</gene>
<accession>A0A7W5G309</accession>
<keyword evidence="2" id="KW-0808">Transferase</keyword>
<sequence length="42" mass="4715">MTGEDNRERPRKIVHVDMDASYASVEQRDNPGSTRLGKPGIM</sequence>
<dbReference type="InterPro" id="IPR043502">
    <property type="entry name" value="DNA/RNA_pol_sf"/>
</dbReference>
<dbReference type="Proteomes" id="UP000518315">
    <property type="component" value="Unassembled WGS sequence"/>
</dbReference>
<dbReference type="InterPro" id="IPR043128">
    <property type="entry name" value="Rev_trsase/Diguanyl_cyclase"/>
</dbReference>
<proteinExistence type="predicted"/>
<feature type="region of interest" description="Disordered" evidence="1">
    <location>
        <begin position="19"/>
        <end position="42"/>
    </location>
</feature>
<dbReference type="GO" id="GO:0016740">
    <property type="term" value="F:transferase activity"/>
    <property type="evidence" value="ECO:0007669"/>
    <property type="project" value="UniProtKB-KW"/>
</dbReference>
<dbReference type="SUPFAM" id="SSF56672">
    <property type="entry name" value="DNA/RNA polymerases"/>
    <property type="match status" value="1"/>
</dbReference>